<sequence length="1221" mass="135182">MSAAAESAGSGEERRRRSEAVAWLRALLAGEGLPLPAPRASDDDLQAALADGALLAAALRRLLGPAAAASGPDEGAAAGGSDVARFLAAVERMGLPTFAASDLDTGPMSTVIVCLLALRDRFGSHVGEGSHCSLEENGRMPSMEFPTRENGHGTRNSGFGQESKQVKGNLQKVSKSPASSEPSSPMSRPELSSISRHAGHNFHEIFHLRQGVYSDMPTYKILEMMKSTNLDNAPTQSLLSFVNGILDEIIENKNGEIPYHIACLLRKVILEIERRISTQAEHIRNQNNLMRAREEKYKSRIRVLEALASGISEQTQINSSATIGKANVAADHVMKMDRSKAEDRRLVDKEMSSLMKDKDHVTRLTKDKEDMARLLKDKEEIIRLMKEKEEMVTLIKEKEDIGTLKAKVDDRDQSADVHVAKSITYSREIFRMMKEKEESNLTNMKLKHELEAVKLSYEESQSLLKSTKEDMRKLLKDKENCEIIISKLRQELAVAGKSHKRHIQELEGRALQANEEFKQRIKEVELMLEDSRMKGRDLEESLKSRIETWEQKEIVVNQFVRLQIQNVQDLRLSSVSIRHEIQNYQKRWSEELSGLGQSLNVLINDAKSYHAALEENRKLFNEIQELKGNIRVYCRIRPFLPGEDQKSTTIEYVGDDGDLIIANPTRKGNEGSKSFKFNKVLGPTASQDEVFKDIQPLIRSVLDGYNVCIFAYGQTGSGKTYTMTGPENAAEKEWGFNYRALNDLFHISHNRGDTIMYEISVQMIEIYNEQIRDLLGSSGPEKKLGILNASQPNGLAVPDATLHPVNSTSDVIQLMRTGLANRAMGSTALNERSSRSHSVVTIHIRGVNLKTGATLRGALHLVDLAGSERVDRSAVTGDRLKEAQHINKSLSALGDVIFSLSQKNAHVPYRNSKLTQVLQSSLGGHAKTLMFVQINPDVSSYSETLSTLKFAERVSGVELGAAKANKESKDIREFMEQLSLLKHKIAKKDEEINRLQLLKTQTPWARTVKRADSPLKHSSSSPGIYSLGSRIQHRRTASGGKAMSIGSRAGSDADNFSDISDRHSESGSVQSLDDIRPSRGVMGLPKISLGEMGQNSADPELACFGYADSEERLSDISDSGFSMGTETDVSGSSIVELTFFPDQEKTSSTLKEQEKAPKTSDRLSKVATRVQKIASKPAQTSLWPKLRDPPAPRSPPMSAGRTSSTKAIPMPRTSSTSKGWT</sequence>
<dbReference type="PROSITE" id="PS50021">
    <property type="entry name" value="CH"/>
    <property type="match status" value="1"/>
</dbReference>
<evidence type="ECO:0000256" key="2">
    <source>
        <dbReference type="ARBA" id="ARBA00022701"/>
    </source>
</evidence>
<feature type="compositionally biased region" description="Polar residues" evidence="9">
    <location>
        <begin position="153"/>
        <end position="173"/>
    </location>
</feature>
<dbReference type="GO" id="GO:0005874">
    <property type="term" value="C:microtubule"/>
    <property type="evidence" value="ECO:0007669"/>
    <property type="project" value="UniProtKB-KW"/>
</dbReference>
<dbReference type="InterPro" id="IPR001752">
    <property type="entry name" value="Kinesin_motor_dom"/>
</dbReference>
<organism evidence="12 13">
    <name type="scientific">Panicum virgatum</name>
    <name type="common">Blackwell switchgrass</name>
    <dbReference type="NCBI Taxonomy" id="38727"/>
    <lineage>
        <taxon>Eukaryota</taxon>
        <taxon>Viridiplantae</taxon>
        <taxon>Streptophyta</taxon>
        <taxon>Embryophyta</taxon>
        <taxon>Tracheophyta</taxon>
        <taxon>Spermatophyta</taxon>
        <taxon>Magnoliopsida</taxon>
        <taxon>Liliopsida</taxon>
        <taxon>Poales</taxon>
        <taxon>Poaceae</taxon>
        <taxon>PACMAD clade</taxon>
        <taxon>Panicoideae</taxon>
        <taxon>Panicodae</taxon>
        <taxon>Paniceae</taxon>
        <taxon>Panicinae</taxon>
        <taxon>Panicum</taxon>
        <taxon>Panicum sect. Hiantes</taxon>
    </lineage>
</organism>
<dbReference type="PROSITE" id="PS50067">
    <property type="entry name" value="KINESIN_MOTOR_2"/>
    <property type="match status" value="1"/>
</dbReference>
<dbReference type="SMART" id="SM00129">
    <property type="entry name" value="KISc"/>
    <property type="match status" value="1"/>
</dbReference>
<evidence type="ECO:0000256" key="5">
    <source>
        <dbReference type="ARBA" id="ARBA00023054"/>
    </source>
</evidence>
<evidence type="ECO:0000259" key="10">
    <source>
        <dbReference type="PROSITE" id="PS50021"/>
    </source>
</evidence>
<keyword evidence="13" id="KW-1185">Reference proteome</keyword>
<protein>
    <recommendedName>
        <fullName evidence="14">Kinesin motor domain-containing protein</fullName>
    </recommendedName>
</protein>
<keyword evidence="6 7" id="KW-0505">Motor protein</keyword>
<dbReference type="GO" id="GO:0003777">
    <property type="term" value="F:microtubule motor activity"/>
    <property type="evidence" value="ECO:0007669"/>
    <property type="project" value="InterPro"/>
</dbReference>
<dbReference type="Pfam" id="PF00225">
    <property type="entry name" value="Kinesin"/>
    <property type="match status" value="1"/>
</dbReference>
<dbReference type="SUPFAM" id="SSF52540">
    <property type="entry name" value="P-loop containing nucleoside triphosphate hydrolases"/>
    <property type="match status" value="1"/>
</dbReference>
<evidence type="ECO:0000256" key="3">
    <source>
        <dbReference type="ARBA" id="ARBA00022741"/>
    </source>
</evidence>
<feature type="region of interest" description="Disordered" evidence="9">
    <location>
        <begin position="1009"/>
        <end position="1077"/>
    </location>
</feature>
<evidence type="ECO:0000256" key="9">
    <source>
        <dbReference type="SAM" id="MobiDB-lite"/>
    </source>
</evidence>
<feature type="compositionally biased region" description="Low complexity" evidence="9">
    <location>
        <begin position="1018"/>
        <end position="1029"/>
    </location>
</feature>
<evidence type="ECO:0000256" key="6">
    <source>
        <dbReference type="ARBA" id="ARBA00023175"/>
    </source>
</evidence>
<dbReference type="PRINTS" id="PR00380">
    <property type="entry name" value="KINESINHEAVY"/>
</dbReference>
<keyword evidence="3 7" id="KW-0547">Nucleotide-binding</keyword>
<dbReference type="GO" id="GO:0008017">
    <property type="term" value="F:microtubule binding"/>
    <property type="evidence" value="ECO:0007669"/>
    <property type="project" value="InterPro"/>
</dbReference>
<dbReference type="InterPro" id="IPR036872">
    <property type="entry name" value="CH_dom_sf"/>
</dbReference>
<feature type="binding site" evidence="7">
    <location>
        <begin position="713"/>
        <end position="720"/>
    </location>
    <ligand>
        <name>ATP</name>
        <dbReference type="ChEBI" id="CHEBI:30616"/>
    </ligand>
</feature>
<accession>A0A8T0TTF3</accession>
<gene>
    <name evidence="12" type="ORF">PVAP13_4KG266800</name>
</gene>
<dbReference type="InterPro" id="IPR036961">
    <property type="entry name" value="Kinesin_motor_dom_sf"/>
</dbReference>
<dbReference type="PANTHER" id="PTHR47972">
    <property type="entry name" value="KINESIN-LIKE PROTEIN KLP-3"/>
    <property type="match status" value="1"/>
</dbReference>
<dbReference type="InterPro" id="IPR027640">
    <property type="entry name" value="Kinesin-like_fam"/>
</dbReference>
<evidence type="ECO:0000259" key="11">
    <source>
        <dbReference type="PROSITE" id="PS50067"/>
    </source>
</evidence>
<comment type="caution">
    <text evidence="12">The sequence shown here is derived from an EMBL/GenBank/DDBJ whole genome shotgun (WGS) entry which is preliminary data.</text>
</comment>
<dbReference type="EMBL" id="CM029043">
    <property type="protein sequence ID" value="KAG2612253.1"/>
    <property type="molecule type" value="Genomic_DNA"/>
</dbReference>
<feature type="coiled-coil region" evidence="8">
    <location>
        <begin position="971"/>
        <end position="998"/>
    </location>
</feature>
<proteinExistence type="inferred from homology"/>
<dbReference type="InterPro" id="IPR027417">
    <property type="entry name" value="P-loop_NTPase"/>
</dbReference>
<feature type="region of interest" description="Disordered" evidence="9">
    <location>
        <begin position="129"/>
        <end position="192"/>
    </location>
</feature>
<dbReference type="Gene3D" id="1.10.418.10">
    <property type="entry name" value="Calponin-like domain"/>
    <property type="match status" value="1"/>
</dbReference>
<evidence type="ECO:0000256" key="8">
    <source>
        <dbReference type="SAM" id="Coils"/>
    </source>
</evidence>
<keyword evidence="4 7" id="KW-0067">ATP-binding</keyword>
<dbReference type="GO" id="GO:0007018">
    <property type="term" value="P:microtubule-based movement"/>
    <property type="evidence" value="ECO:0007669"/>
    <property type="project" value="InterPro"/>
</dbReference>
<feature type="region of interest" description="Disordered" evidence="9">
    <location>
        <begin position="1145"/>
        <end position="1221"/>
    </location>
</feature>
<dbReference type="FunFam" id="3.40.850.10:FF:000044">
    <property type="entry name" value="p-loop containing nucleoside triphosphate hydrolases superfamily protein"/>
    <property type="match status" value="1"/>
</dbReference>
<feature type="compositionally biased region" description="Low complexity" evidence="9">
    <location>
        <begin position="174"/>
        <end position="192"/>
    </location>
</feature>
<keyword evidence="2" id="KW-0493">Microtubule</keyword>
<evidence type="ECO:0000313" key="13">
    <source>
        <dbReference type="Proteomes" id="UP000823388"/>
    </source>
</evidence>
<dbReference type="CDD" id="cd01366">
    <property type="entry name" value="KISc_C_terminal"/>
    <property type="match status" value="1"/>
</dbReference>
<evidence type="ECO:0008006" key="14">
    <source>
        <dbReference type="Google" id="ProtNLM"/>
    </source>
</evidence>
<feature type="domain" description="Calponin-homology (CH)" evidence="10">
    <location>
        <begin position="14"/>
        <end position="123"/>
    </location>
</feature>
<dbReference type="GO" id="GO:0005524">
    <property type="term" value="F:ATP binding"/>
    <property type="evidence" value="ECO:0007669"/>
    <property type="project" value="UniProtKB-UniRule"/>
</dbReference>
<dbReference type="PANTHER" id="PTHR47972:SF49">
    <property type="entry name" value="KINESIN-LIKE PROTEIN KIN-14M"/>
    <property type="match status" value="1"/>
</dbReference>
<dbReference type="SUPFAM" id="SSF47576">
    <property type="entry name" value="Calponin-homology domain, CH-domain"/>
    <property type="match status" value="1"/>
</dbReference>
<evidence type="ECO:0000256" key="4">
    <source>
        <dbReference type="ARBA" id="ARBA00022840"/>
    </source>
</evidence>
<keyword evidence="5 8" id="KW-0175">Coiled coil</keyword>
<feature type="coiled-coil region" evidence="8">
    <location>
        <begin position="457"/>
        <end position="534"/>
    </location>
</feature>
<dbReference type="InterPro" id="IPR001715">
    <property type="entry name" value="CH_dom"/>
</dbReference>
<evidence type="ECO:0000256" key="7">
    <source>
        <dbReference type="PROSITE-ProRule" id="PRU00283"/>
    </source>
</evidence>
<dbReference type="OrthoDB" id="3176171at2759"/>
<dbReference type="AlphaFoldDB" id="A0A8T0TTF3"/>
<reference evidence="12" key="1">
    <citation type="submission" date="2020-05" db="EMBL/GenBank/DDBJ databases">
        <title>WGS assembly of Panicum virgatum.</title>
        <authorList>
            <person name="Lovell J.T."/>
            <person name="Jenkins J."/>
            <person name="Shu S."/>
            <person name="Juenger T.E."/>
            <person name="Schmutz J."/>
        </authorList>
    </citation>
    <scope>NUCLEOTIDE SEQUENCE</scope>
    <source>
        <strain evidence="12">AP13</strain>
    </source>
</reference>
<evidence type="ECO:0000313" key="12">
    <source>
        <dbReference type="EMBL" id="KAG2612253.1"/>
    </source>
</evidence>
<evidence type="ECO:0000256" key="1">
    <source>
        <dbReference type="ARBA" id="ARBA00010899"/>
    </source>
</evidence>
<name>A0A8T0TTF3_PANVG</name>
<feature type="compositionally biased region" description="Polar residues" evidence="9">
    <location>
        <begin position="1200"/>
        <end position="1221"/>
    </location>
</feature>
<dbReference type="Gene3D" id="3.40.850.10">
    <property type="entry name" value="Kinesin motor domain"/>
    <property type="match status" value="1"/>
</dbReference>
<feature type="domain" description="Kinesin motor" evidence="11">
    <location>
        <begin position="629"/>
        <end position="957"/>
    </location>
</feature>
<feature type="compositionally biased region" description="Basic and acidic residues" evidence="9">
    <location>
        <begin position="1151"/>
        <end position="1164"/>
    </location>
</feature>
<dbReference type="Proteomes" id="UP000823388">
    <property type="component" value="Chromosome 4K"/>
</dbReference>
<comment type="similarity">
    <text evidence="1">Belongs to the TRAFAC class myosin-kinesin ATPase superfamily. Kinesin family. KIN-14 subfamily.</text>
</comment>